<proteinExistence type="predicted"/>
<organism evidence="2 3">
    <name type="scientific">Metallumcola ferriviriculae</name>
    <dbReference type="NCBI Taxonomy" id="3039180"/>
    <lineage>
        <taxon>Bacteria</taxon>
        <taxon>Bacillati</taxon>
        <taxon>Bacillota</taxon>
        <taxon>Clostridia</taxon>
        <taxon>Neomoorellales</taxon>
        <taxon>Desulfitibacteraceae</taxon>
        <taxon>Metallumcola</taxon>
    </lineage>
</organism>
<gene>
    <name evidence="2" type="ORF">MFMK1_001114</name>
</gene>
<sequence>MTEKTPLTTVIEGKSILTFYKDQNNLCCRKFETSTGSWAEQETLVQHFGQEYAATVGSKRNIHLVANSDDGNLHYLCWDGAHWSKSAHIATDSSSHKNIRLTTAGGNVHVMFLSNEDEDNAITYLYMDDSGWSKPFFIRTKDIPQRLSNVIVTGDGTPHFLCQEKNSASASILRHYLFYRQDSRFFLNTNDISSEQSDHDFQPYLCLDQKNIRLTYLDPQSRVLVNLYKLKGWPEEGWNKGQVLSPDGSKASSPILLTGNNRLSALWQQNESVYYCLSIKGSDTWGSIDEESDREKLLSILLNGHQLQLPYTVSASSPPLYLSLIQAAAEPFLAKLYPPKEDETEEIKMDVGMAHPPVKDYPAPGTGNAAWELIKQDNSKEKKQLEKLAAQDDRIKELESELDRTKKQLDELKFEIKNLSADINEKTIALASRNDAANSEQALTQKVAFLKQEVQNTKQQCKQLETNNAKNQSEIKAKMEAMKRQIKTLQSESLKTTAPAVKPEPTPPKKPLVKAQKKSGLLNKLRRGVKT</sequence>
<dbReference type="EMBL" id="CP121694">
    <property type="protein sequence ID" value="WRO21311.1"/>
    <property type="molecule type" value="Genomic_DNA"/>
</dbReference>
<evidence type="ECO:0000313" key="2">
    <source>
        <dbReference type="EMBL" id="WRO21311.1"/>
    </source>
</evidence>
<accession>A0AAU0UJR5</accession>
<reference evidence="2 3" key="1">
    <citation type="submission" date="2023-04" db="EMBL/GenBank/DDBJ databases">
        <authorList>
            <person name="Hsu D."/>
        </authorList>
    </citation>
    <scope>NUCLEOTIDE SEQUENCE [LARGE SCALE GENOMIC DNA]</scope>
    <source>
        <strain evidence="2 3">MK1</strain>
    </source>
</reference>
<protein>
    <submittedName>
        <fullName evidence="2">Uncharacterized protein</fullName>
    </submittedName>
</protein>
<feature type="region of interest" description="Disordered" evidence="1">
    <location>
        <begin position="490"/>
        <end position="531"/>
    </location>
</feature>
<dbReference type="KEGG" id="dbc:MFMK1_001114"/>
<evidence type="ECO:0000256" key="1">
    <source>
        <dbReference type="SAM" id="MobiDB-lite"/>
    </source>
</evidence>
<dbReference type="SUPFAM" id="SSF89372">
    <property type="entry name" value="Fucose-specific lectin"/>
    <property type="match status" value="1"/>
</dbReference>
<dbReference type="AlphaFoldDB" id="A0AAU0UJR5"/>
<dbReference type="Proteomes" id="UP001329915">
    <property type="component" value="Chromosome"/>
</dbReference>
<evidence type="ECO:0000313" key="3">
    <source>
        <dbReference type="Proteomes" id="UP001329915"/>
    </source>
</evidence>
<dbReference type="RefSeq" id="WP_366924161.1">
    <property type="nucleotide sequence ID" value="NZ_CP121694.1"/>
</dbReference>
<dbReference type="Gene3D" id="2.120.10.70">
    <property type="entry name" value="Fucose-specific lectin"/>
    <property type="match status" value="1"/>
</dbReference>
<keyword evidence="3" id="KW-1185">Reference proteome</keyword>
<name>A0AAU0UJR5_9FIRM</name>